<keyword evidence="6 11" id="KW-0456">Lyase</keyword>
<evidence type="ECO:0000256" key="6">
    <source>
        <dbReference type="ARBA" id="ARBA00023239"/>
    </source>
</evidence>
<comment type="caution">
    <text evidence="11">The sequence shown here is derived from an EMBL/GenBank/DDBJ whole genome shotgun (WGS) entry which is preliminary data.</text>
</comment>
<comment type="cofactor">
    <cofactor evidence="1">
        <name>pyridoxal 5'-phosphate</name>
        <dbReference type="ChEBI" id="CHEBI:597326"/>
    </cofactor>
</comment>
<dbReference type="InterPro" id="IPR036052">
    <property type="entry name" value="TrpB-like_PALP_sf"/>
</dbReference>
<accession>A0ABV7X9F2</accession>
<dbReference type="Pfam" id="PF14821">
    <property type="entry name" value="Thr_synth_N"/>
    <property type="match status" value="1"/>
</dbReference>
<dbReference type="Gene3D" id="3.90.1380.10">
    <property type="entry name" value="Threonine synthase, N-terminal domain"/>
    <property type="match status" value="1"/>
</dbReference>
<keyword evidence="12" id="KW-1185">Reference proteome</keyword>
<dbReference type="InterPro" id="IPR000634">
    <property type="entry name" value="Ser/Thr_deHydtase_PyrdxlP-BS"/>
</dbReference>
<evidence type="ECO:0000313" key="11">
    <source>
        <dbReference type="EMBL" id="MFC3711728.1"/>
    </source>
</evidence>
<dbReference type="GO" id="GO:0004795">
    <property type="term" value="F:threonine synthase activity"/>
    <property type="evidence" value="ECO:0007669"/>
    <property type="project" value="UniProtKB-EC"/>
</dbReference>
<keyword evidence="4" id="KW-0028">Amino-acid biosynthesis</keyword>
<dbReference type="Gene3D" id="3.40.50.1100">
    <property type="match status" value="2"/>
</dbReference>
<evidence type="ECO:0000259" key="10">
    <source>
        <dbReference type="Pfam" id="PF14821"/>
    </source>
</evidence>
<dbReference type="InterPro" id="IPR004450">
    <property type="entry name" value="Thr_synthase-like"/>
</dbReference>
<evidence type="ECO:0000256" key="8">
    <source>
        <dbReference type="ARBA" id="ARBA00049144"/>
    </source>
</evidence>
<dbReference type="RefSeq" id="WP_380857223.1">
    <property type="nucleotide sequence ID" value="NZ_JBHRXV010000003.1"/>
</dbReference>
<evidence type="ECO:0000313" key="12">
    <source>
        <dbReference type="Proteomes" id="UP001595615"/>
    </source>
</evidence>
<dbReference type="PROSITE" id="PS00165">
    <property type="entry name" value="DEHYDRATASE_SER_THR"/>
    <property type="match status" value="1"/>
</dbReference>
<gene>
    <name evidence="11" type="primary">thrC</name>
    <name evidence="11" type="ORF">ACFOMD_04045</name>
</gene>
<organism evidence="11 12">
    <name type="scientific">Sphingoaurantiacus capsulatus</name>
    <dbReference type="NCBI Taxonomy" id="1771310"/>
    <lineage>
        <taxon>Bacteria</taxon>
        <taxon>Pseudomonadati</taxon>
        <taxon>Pseudomonadota</taxon>
        <taxon>Alphaproteobacteria</taxon>
        <taxon>Sphingomonadales</taxon>
        <taxon>Sphingosinicellaceae</taxon>
        <taxon>Sphingoaurantiacus</taxon>
    </lineage>
</organism>
<keyword evidence="5" id="KW-0663">Pyridoxal phosphate</keyword>
<dbReference type="NCBIfam" id="TIGR00260">
    <property type="entry name" value="thrC"/>
    <property type="match status" value="1"/>
</dbReference>
<evidence type="ECO:0000256" key="9">
    <source>
        <dbReference type="NCBIfam" id="TIGR00260"/>
    </source>
</evidence>
<evidence type="ECO:0000256" key="4">
    <source>
        <dbReference type="ARBA" id="ARBA00022605"/>
    </source>
</evidence>
<dbReference type="EMBL" id="JBHRXV010000003">
    <property type="protein sequence ID" value="MFC3711728.1"/>
    <property type="molecule type" value="Genomic_DNA"/>
</dbReference>
<name>A0ABV7X9F2_9SPHN</name>
<dbReference type="InterPro" id="IPR037158">
    <property type="entry name" value="Thr_synth_N_sf"/>
</dbReference>
<dbReference type="PANTHER" id="PTHR42690">
    <property type="entry name" value="THREONINE SYNTHASE FAMILY MEMBER"/>
    <property type="match status" value="1"/>
</dbReference>
<evidence type="ECO:0000256" key="1">
    <source>
        <dbReference type="ARBA" id="ARBA00001933"/>
    </source>
</evidence>
<evidence type="ECO:0000256" key="7">
    <source>
        <dbReference type="ARBA" id="ARBA00029440"/>
    </source>
</evidence>
<dbReference type="Pfam" id="PF24857">
    <property type="entry name" value="THR4_C"/>
    <property type="match status" value="1"/>
</dbReference>
<comment type="catalytic activity">
    <reaction evidence="8">
        <text>O-phospho-L-homoserine + H2O = L-threonine + phosphate</text>
        <dbReference type="Rhea" id="RHEA:10840"/>
        <dbReference type="ChEBI" id="CHEBI:15377"/>
        <dbReference type="ChEBI" id="CHEBI:43474"/>
        <dbReference type="ChEBI" id="CHEBI:57590"/>
        <dbReference type="ChEBI" id="CHEBI:57926"/>
        <dbReference type="EC" id="4.2.3.1"/>
    </reaction>
</comment>
<dbReference type="EC" id="4.2.3.1" evidence="9"/>
<sequence>MRYVSTRGNAPVLDFENVTLAGLASDGGLYVPESWPSLSKAEIADLAGLSYVETALRVCRPFVGDALTEDELRDLLTQAYGSFSHAAVTPLKQLDERQWLLELFHGPTLAFKDVALQLLGLLFERFLSNRSEHLTVVGATSGDTGSAAIQALAGRAKVDIFMLHPLGRVSDVQRRQMTTVMAPNVHNIAVEGNFDDAQALVKAMFNDASFASRFRLSAVNSINWARLMAQVVYYFYAAVRLGAPERPVAFSVPTGNFGDVFAGYVAAKMGLPVAKLMVATNVNDILHRALSTGDYSCGTVQPTAAPSMDIQVSSNFERLLFDLHDRDGAKLAGVMKGFEATKSMTLGNERAKAELFESYRVDEDAMALALRWACANANELIDPHTAIGLAAARKVDLPADVPVVTLATAHPAKFPDAVERASGMRPSMPARCAGLFDREERYATLPAELGAVEAYIADRAVAA</sequence>
<evidence type="ECO:0000256" key="5">
    <source>
        <dbReference type="ARBA" id="ARBA00022898"/>
    </source>
</evidence>
<dbReference type="InterPro" id="IPR051166">
    <property type="entry name" value="Threonine_Synthase"/>
</dbReference>
<evidence type="ECO:0000256" key="2">
    <source>
        <dbReference type="ARBA" id="ARBA00005517"/>
    </source>
</evidence>
<protein>
    <recommendedName>
        <fullName evidence="3 9">Threonine synthase</fullName>
        <ecNumber evidence="9">4.2.3.1</ecNumber>
    </recommendedName>
</protein>
<feature type="domain" description="Threonine synthase N-terminal" evidence="10">
    <location>
        <begin position="2"/>
        <end position="80"/>
    </location>
</feature>
<proteinExistence type="inferred from homology"/>
<reference evidence="12" key="1">
    <citation type="journal article" date="2019" name="Int. J. Syst. Evol. Microbiol.">
        <title>The Global Catalogue of Microorganisms (GCM) 10K type strain sequencing project: providing services to taxonomists for standard genome sequencing and annotation.</title>
        <authorList>
            <consortium name="The Broad Institute Genomics Platform"/>
            <consortium name="The Broad Institute Genome Sequencing Center for Infectious Disease"/>
            <person name="Wu L."/>
            <person name="Ma J."/>
        </authorList>
    </citation>
    <scope>NUCLEOTIDE SEQUENCE [LARGE SCALE GENOMIC DNA]</scope>
    <source>
        <strain evidence="12">KCTC 42644</strain>
    </source>
</reference>
<comment type="pathway">
    <text evidence="7">Amino-acid biosynthesis.</text>
</comment>
<dbReference type="PANTHER" id="PTHR42690:SF1">
    <property type="entry name" value="THREONINE SYNTHASE-LIKE 2"/>
    <property type="match status" value="1"/>
</dbReference>
<dbReference type="SUPFAM" id="SSF53686">
    <property type="entry name" value="Tryptophan synthase beta subunit-like PLP-dependent enzymes"/>
    <property type="match status" value="1"/>
</dbReference>
<dbReference type="CDD" id="cd01560">
    <property type="entry name" value="Thr-synth_2"/>
    <property type="match status" value="1"/>
</dbReference>
<dbReference type="Proteomes" id="UP001595615">
    <property type="component" value="Unassembled WGS sequence"/>
</dbReference>
<evidence type="ECO:0000256" key="3">
    <source>
        <dbReference type="ARBA" id="ARBA00018679"/>
    </source>
</evidence>
<dbReference type="InterPro" id="IPR029144">
    <property type="entry name" value="Thr_synth_N"/>
</dbReference>
<comment type="similarity">
    <text evidence="2">Belongs to the threonine synthase family.</text>
</comment>